<gene>
    <name evidence="2" type="ORF">PRVXT_001114</name>
</gene>
<accession>A0AAU7VP86</accession>
<protein>
    <submittedName>
        <fullName evidence="2">Glycosyltransferase family 2 protein</fullName>
    </submittedName>
</protein>
<dbReference type="InterPro" id="IPR029044">
    <property type="entry name" value="Nucleotide-diphossugar_trans"/>
</dbReference>
<reference evidence="2" key="1">
    <citation type="journal article" date="2013" name="Extremophiles">
        <title>Proteinivorax tanatarense gen. nov., sp. nov., an anaerobic, haloalkaliphilic, proteolytic bacterium isolated from a decaying algal bloom, and proposal of Proteinivoraceae fam. nov.</title>
        <authorList>
            <person name="Kevbrin V."/>
            <person name="Boltyanskaya Y."/>
            <person name="Zhilina T."/>
            <person name="Kolganova T."/>
            <person name="Lavrentjeva E."/>
            <person name="Kuznetsov B."/>
        </authorList>
    </citation>
    <scope>NUCLEOTIDE SEQUENCE</scope>
    <source>
        <strain evidence="2">Z-910T</strain>
    </source>
</reference>
<dbReference type="InterPro" id="IPR050256">
    <property type="entry name" value="Glycosyltransferase_2"/>
</dbReference>
<proteinExistence type="predicted"/>
<dbReference type="PANTHER" id="PTHR48090">
    <property type="entry name" value="UNDECAPRENYL-PHOSPHATE 4-DEOXY-4-FORMAMIDO-L-ARABINOSE TRANSFERASE-RELATED"/>
    <property type="match status" value="1"/>
</dbReference>
<dbReference type="RefSeq" id="WP_350344685.1">
    <property type="nucleotide sequence ID" value="NZ_CP158367.1"/>
</dbReference>
<dbReference type="InterPro" id="IPR001173">
    <property type="entry name" value="Glyco_trans_2-like"/>
</dbReference>
<name>A0AAU7VP86_9FIRM</name>
<dbReference type="PANTHER" id="PTHR48090:SF7">
    <property type="entry name" value="RFBJ PROTEIN"/>
    <property type="match status" value="1"/>
</dbReference>
<feature type="domain" description="Glycosyltransferase 2-like" evidence="1">
    <location>
        <begin position="3"/>
        <end position="126"/>
    </location>
</feature>
<dbReference type="EMBL" id="CP158367">
    <property type="protein sequence ID" value="XBX75950.1"/>
    <property type="molecule type" value="Genomic_DNA"/>
</dbReference>
<sequence length="218" mass="23715">MVTVLVPAYNEQNNIKQTIIGLKSISEVKKICVIDDGSKDSTYDQAKMASPDVLISNSKNLGKGSALNRLIKYVSESELVALADGDLGNSSRELKKLIVPVKSGKCEMAIASFPSGAKKGGLGITQQVARKGLKLTTGMSLLFPLSGQRVMTHNVFSLSTPFAKGFGVEMALNKTAAKNEFIVLEVETNMTHNYTKNDFKGYLHRGRQCCSIIRQLVR</sequence>
<organism evidence="2">
    <name type="scientific">Proteinivorax tanatarense</name>
    <dbReference type="NCBI Taxonomy" id="1260629"/>
    <lineage>
        <taxon>Bacteria</taxon>
        <taxon>Bacillati</taxon>
        <taxon>Bacillota</taxon>
        <taxon>Clostridia</taxon>
        <taxon>Eubacteriales</taxon>
        <taxon>Proteinivoracaceae</taxon>
        <taxon>Proteinivorax</taxon>
    </lineage>
</organism>
<dbReference type="SUPFAM" id="SSF53448">
    <property type="entry name" value="Nucleotide-diphospho-sugar transferases"/>
    <property type="match status" value="1"/>
</dbReference>
<evidence type="ECO:0000313" key="2">
    <source>
        <dbReference type="EMBL" id="XBX75950.1"/>
    </source>
</evidence>
<dbReference type="CDD" id="cd04179">
    <property type="entry name" value="DPM_DPG-synthase_like"/>
    <property type="match status" value="1"/>
</dbReference>
<dbReference type="Pfam" id="PF00535">
    <property type="entry name" value="Glycos_transf_2"/>
    <property type="match status" value="1"/>
</dbReference>
<reference evidence="2" key="2">
    <citation type="submission" date="2024-06" db="EMBL/GenBank/DDBJ databases">
        <authorList>
            <person name="Petrova K.O."/>
            <person name="Toshchakov S.V."/>
            <person name="Boltjanskaja Y.V."/>
            <person name="Kevbrin V."/>
        </authorList>
    </citation>
    <scope>NUCLEOTIDE SEQUENCE</scope>
    <source>
        <strain evidence="2">Z-910T</strain>
    </source>
</reference>
<evidence type="ECO:0000259" key="1">
    <source>
        <dbReference type="Pfam" id="PF00535"/>
    </source>
</evidence>
<dbReference type="AlphaFoldDB" id="A0AAU7VP86"/>
<dbReference type="Gene3D" id="3.90.550.10">
    <property type="entry name" value="Spore Coat Polysaccharide Biosynthesis Protein SpsA, Chain A"/>
    <property type="match status" value="1"/>
</dbReference>